<accession>V5GN82</accession>
<evidence type="ECO:0000313" key="2">
    <source>
        <dbReference type="EMBL" id="JAB65569.1"/>
    </source>
</evidence>
<dbReference type="GO" id="GO:0006506">
    <property type="term" value="P:GPI anchor biosynthetic process"/>
    <property type="evidence" value="ECO:0007669"/>
    <property type="project" value="InterPro"/>
</dbReference>
<keyword evidence="1" id="KW-1133">Transmembrane helix</keyword>
<feature type="transmembrane region" description="Helical" evidence="1">
    <location>
        <begin position="52"/>
        <end position="77"/>
    </location>
</feature>
<reference evidence="2" key="1">
    <citation type="submission" date="2013-07" db="EMBL/GenBank/DDBJ databases">
        <title>Midgut Transcriptome Profiling of Anoplphora glabripennis, a Lignocellulose Degrading, Wood-Boring Cerambycid.</title>
        <authorList>
            <person name="Scully E.D."/>
            <person name="Hoover K."/>
            <person name="Carlson J.E."/>
            <person name="Tien M."/>
            <person name="Geib S.M."/>
        </authorList>
    </citation>
    <scope>NUCLEOTIDE SEQUENCE</scope>
</reference>
<dbReference type="AlphaFoldDB" id="V5GN82"/>
<evidence type="ECO:0000256" key="1">
    <source>
        <dbReference type="SAM" id="Phobius"/>
    </source>
</evidence>
<dbReference type="EMBL" id="GALX01002897">
    <property type="protein sequence ID" value="JAB65569.1"/>
    <property type="molecule type" value="Transcribed_RNA"/>
</dbReference>
<dbReference type="InterPro" id="IPR039524">
    <property type="entry name" value="PIGO/GPI13"/>
</dbReference>
<gene>
    <name evidence="2" type="primary">PIGO</name>
</gene>
<keyword evidence="1" id="KW-0812">Transmembrane</keyword>
<organism evidence="2">
    <name type="scientific">Anoplophora glabripennis</name>
    <name type="common">Asian longhorn beetle</name>
    <name type="synonym">Anoplophora nobilis</name>
    <dbReference type="NCBI Taxonomy" id="217634"/>
    <lineage>
        <taxon>Eukaryota</taxon>
        <taxon>Metazoa</taxon>
        <taxon>Ecdysozoa</taxon>
        <taxon>Arthropoda</taxon>
        <taxon>Hexapoda</taxon>
        <taxon>Insecta</taxon>
        <taxon>Pterygota</taxon>
        <taxon>Neoptera</taxon>
        <taxon>Endopterygota</taxon>
        <taxon>Coleoptera</taxon>
        <taxon>Polyphaga</taxon>
        <taxon>Cucujiformia</taxon>
        <taxon>Chrysomeloidea</taxon>
        <taxon>Cerambycidae</taxon>
        <taxon>Lamiinae</taxon>
        <taxon>Lamiini</taxon>
        <taxon>Anoplophora</taxon>
    </lineage>
</organism>
<dbReference type="PANTHER" id="PTHR23071">
    <property type="entry name" value="PHOSPHATIDYLINOSITOL GLYCAN"/>
    <property type="match status" value="1"/>
</dbReference>
<feature type="transmembrane region" description="Helical" evidence="1">
    <location>
        <begin position="21"/>
        <end position="46"/>
    </location>
</feature>
<feature type="transmembrane region" description="Helical" evidence="1">
    <location>
        <begin position="145"/>
        <end position="166"/>
    </location>
</feature>
<dbReference type="GO" id="GO:0005789">
    <property type="term" value="C:endoplasmic reticulum membrane"/>
    <property type="evidence" value="ECO:0007669"/>
    <property type="project" value="TreeGrafter"/>
</dbReference>
<keyword evidence="1" id="KW-0472">Membrane</keyword>
<proteinExistence type="predicted"/>
<protein>
    <submittedName>
        <fullName evidence="2">GPI ethanolamine phosphate transferase</fullName>
    </submittedName>
</protein>
<dbReference type="GO" id="GO:0051377">
    <property type="term" value="F:mannose-ethanolamine phosphotransferase activity"/>
    <property type="evidence" value="ECO:0007669"/>
    <property type="project" value="TreeGrafter"/>
</dbReference>
<keyword evidence="2" id="KW-0808">Transferase</keyword>
<sequence length="184" mass="20803">MEILAQYFFYAFGHQPTFPNISWEAAFIGTSGIFFSHIIQGTLIIINTFCSYILMGLLLPLLLITPFTVFIMIPSVVGKKPNDLQLISTKGEMGLIERNNLMLSSIFVLSCKYIMGHGIRVFASMLAATVHCRHLMVWKIFAPKFIFEAVGMFVTLISVMIGYLIVVRINKKVENLIITLNKFN</sequence>
<dbReference type="PANTHER" id="PTHR23071:SF1">
    <property type="entry name" value="GPI ETHANOLAMINE PHOSPHATE TRANSFERASE 3"/>
    <property type="match status" value="1"/>
</dbReference>
<name>V5GN82_ANOGL</name>